<dbReference type="Gene3D" id="3.40.430.10">
    <property type="entry name" value="Dihydrofolate Reductase, subunit A"/>
    <property type="match status" value="1"/>
</dbReference>
<dbReference type="GO" id="GO:0009231">
    <property type="term" value="P:riboflavin biosynthetic process"/>
    <property type="evidence" value="ECO:0007669"/>
    <property type="project" value="InterPro"/>
</dbReference>
<gene>
    <name evidence="2" type="ORF">ABM479_18520</name>
</gene>
<dbReference type="RefSeq" id="WP_349959027.1">
    <property type="nucleotide sequence ID" value="NZ_CP157960.1"/>
</dbReference>
<dbReference type="Pfam" id="PF01872">
    <property type="entry name" value="RibD_C"/>
    <property type="match status" value="1"/>
</dbReference>
<accession>A0AAU7RXN5</accession>
<dbReference type="PANTHER" id="PTHR38011">
    <property type="entry name" value="DIHYDROFOLATE REDUCTASE FAMILY PROTEIN (AFU_ORTHOLOGUE AFUA_8G06820)"/>
    <property type="match status" value="1"/>
</dbReference>
<dbReference type="InterPro" id="IPR002734">
    <property type="entry name" value="RibDG_C"/>
</dbReference>
<name>A0AAU7RXN5_9HYPH</name>
<organism evidence="2">
    <name type="scientific">Rhizobium sp. ZPR3</name>
    <dbReference type="NCBI Taxonomy" id="3158967"/>
    <lineage>
        <taxon>Bacteria</taxon>
        <taxon>Pseudomonadati</taxon>
        <taxon>Pseudomonadota</taxon>
        <taxon>Alphaproteobacteria</taxon>
        <taxon>Hyphomicrobiales</taxon>
        <taxon>Rhizobiaceae</taxon>
        <taxon>Rhizobium/Agrobacterium group</taxon>
        <taxon>Rhizobium</taxon>
    </lineage>
</organism>
<dbReference type="PANTHER" id="PTHR38011:SF11">
    <property type="entry name" value="2,5-DIAMINO-6-RIBOSYLAMINO-4(3H)-PYRIMIDINONE 5'-PHOSPHATE REDUCTASE"/>
    <property type="match status" value="1"/>
</dbReference>
<sequence>MVTGHVFIATSLDGFIARDDGSIEWLLKYDASGEDHGYNDFIKDIDAIIMGRGTFETVREMRPWFYTRPVLVLSATLVEEPVPAELADKVRFTQKSPQQAMAMLKAEGCRRVYVDGGRVIQSFLQEGLISDLVITRIPILLGSGRPLFGPVSRDVHLKHVSTRPFPSGLVQSTYVIAR</sequence>
<dbReference type="GO" id="GO:0008703">
    <property type="term" value="F:5-amino-6-(5-phosphoribosylamino)uracil reductase activity"/>
    <property type="evidence" value="ECO:0007669"/>
    <property type="project" value="InterPro"/>
</dbReference>
<dbReference type="SUPFAM" id="SSF53597">
    <property type="entry name" value="Dihydrofolate reductase-like"/>
    <property type="match status" value="1"/>
</dbReference>
<dbReference type="InterPro" id="IPR024072">
    <property type="entry name" value="DHFR-like_dom_sf"/>
</dbReference>
<dbReference type="AlphaFoldDB" id="A0AAU7RXN5"/>
<proteinExistence type="predicted"/>
<evidence type="ECO:0000313" key="2">
    <source>
        <dbReference type="EMBL" id="XBT94932.1"/>
    </source>
</evidence>
<protein>
    <submittedName>
        <fullName evidence="2">Dihydrofolate reductase family protein</fullName>
    </submittedName>
</protein>
<dbReference type="EMBL" id="CP157960">
    <property type="protein sequence ID" value="XBT94932.1"/>
    <property type="molecule type" value="Genomic_DNA"/>
</dbReference>
<evidence type="ECO:0000259" key="1">
    <source>
        <dbReference type="Pfam" id="PF01872"/>
    </source>
</evidence>
<reference evidence="2" key="1">
    <citation type="submission" date="2024-06" db="EMBL/GenBank/DDBJ databases">
        <authorList>
            <person name="Li T."/>
            <person name="Gao R."/>
        </authorList>
    </citation>
    <scope>NUCLEOTIDE SEQUENCE</scope>
    <source>
        <strain evidence="2">ZPR3</strain>
    </source>
</reference>
<feature type="domain" description="Bacterial bifunctional deaminase-reductase C-terminal" evidence="1">
    <location>
        <begin position="6"/>
        <end position="170"/>
    </location>
</feature>
<dbReference type="InterPro" id="IPR050765">
    <property type="entry name" value="Riboflavin_Biosynth_HTPR"/>
</dbReference>